<evidence type="ECO:0000256" key="3">
    <source>
        <dbReference type="SAM" id="MobiDB-lite"/>
    </source>
</evidence>
<gene>
    <name evidence="5" type="ORF">SAMN02745119_02125</name>
</gene>
<dbReference type="EMBL" id="FUWR01000011">
    <property type="protein sequence ID" value="SJZ95929.1"/>
    <property type="molecule type" value="Genomic_DNA"/>
</dbReference>
<dbReference type="Pfam" id="PF00015">
    <property type="entry name" value="MCPsignal"/>
    <property type="match status" value="1"/>
</dbReference>
<dbReference type="SUPFAM" id="SSF58104">
    <property type="entry name" value="Methyl-accepting chemotaxis protein (MCP) signaling domain"/>
    <property type="match status" value="2"/>
</dbReference>
<feature type="domain" description="Methyl-accepting transducer" evidence="4">
    <location>
        <begin position="8"/>
        <end position="244"/>
    </location>
</feature>
<proteinExistence type="predicted"/>
<keyword evidence="6" id="KW-1185">Reference proteome</keyword>
<name>A0A1T4PWT4_9BACT</name>
<dbReference type="STRING" id="115783.SAMN02745119_02125"/>
<evidence type="ECO:0000313" key="5">
    <source>
        <dbReference type="EMBL" id="SJZ95929.1"/>
    </source>
</evidence>
<dbReference type="RefSeq" id="WP_078790403.1">
    <property type="nucleotide sequence ID" value="NZ_FUWR01000011.1"/>
</dbReference>
<dbReference type="Gene3D" id="1.10.287.950">
    <property type="entry name" value="Methyl-accepting chemotaxis protein"/>
    <property type="match status" value="2"/>
</dbReference>
<organism evidence="5 6">
    <name type="scientific">Trichlorobacter thiogenes</name>
    <dbReference type="NCBI Taxonomy" id="115783"/>
    <lineage>
        <taxon>Bacteria</taxon>
        <taxon>Pseudomonadati</taxon>
        <taxon>Thermodesulfobacteriota</taxon>
        <taxon>Desulfuromonadia</taxon>
        <taxon>Geobacterales</taxon>
        <taxon>Geobacteraceae</taxon>
        <taxon>Trichlorobacter</taxon>
    </lineage>
</organism>
<accession>A0A1T4PWT4</accession>
<evidence type="ECO:0000256" key="1">
    <source>
        <dbReference type="PROSITE-ProRule" id="PRU00284"/>
    </source>
</evidence>
<keyword evidence="1" id="KW-0807">Transducer</keyword>
<reference evidence="6" key="1">
    <citation type="submission" date="2017-02" db="EMBL/GenBank/DDBJ databases">
        <authorList>
            <person name="Varghese N."/>
            <person name="Submissions S."/>
        </authorList>
    </citation>
    <scope>NUCLEOTIDE SEQUENCE [LARGE SCALE GENOMIC DNA]</scope>
    <source>
        <strain evidence="6">ATCC BAA-34</strain>
    </source>
</reference>
<dbReference type="InterPro" id="IPR004089">
    <property type="entry name" value="MCPsignal_dom"/>
</dbReference>
<keyword evidence="2" id="KW-0175">Coiled coil</keyword>
<dbReference type="Proteomes" id="UP000190102">
    <property type="component" value="Unassembled WGS sequence"/>
</dbReference>
<feature type="region of interest" description="Disordered" evidence="3">
    <location>
        <begin position="578"/>
        <end position="597"/>
    </location>
</feature>
<sequence>MTPHLCNQVAQWNSCLTPTMEVLRQLSGCTEDQFLELGGKLQDFAFRSSGISSVSNNLVELVAGAESNQLTERLRNLFAQMNSYLDQVNTQGNQSCSTLEQIMVQLENVVRPLEGFQKMDKALRMLSISTKIESARLGELGAGFTTLAMDVEKLSQTVSEKSAGIMAQRQSLAQLINGNLQMVRSTEEHQYADAQKILAAVGNNLETLANLNATCSATGNQVAVISEQISSDIGAVVASMQFHDITRQQIEHVIEALEKLQQHTCDKATPNEDTCPALVAEIGDICELQTAQTRHATDQLTKATNTILDSLRDIGAKQTQISQELQQALMGSSDSTETSLLDTMEKEMHRVTLILQNCDRADQELAAAMHKVTSTMAEIGGFVSDIEAVGSEIDLIALNAQIKAAHTGPQGAALGVLAEAIKRLSLDAVIQTEAVSNTLQAINAITASIADQSFLEVEDGSQPVSEMEQEARQIITSLSGINHSLQQQLSTLARTAESLSDEINQTTSSIHVHEEIQQQTEQVIQALEQVYAEARSLVPASSEFRDNLRHMEQRYTMESERMIHEMLAARHGVQLSLQKQQTSAGSESEYGDNVDLF</sequence>
<dbReference type="GO" id="GO:0016020">
    <property type="term" value="C:membrane"/>
    <property type="evidence" value="ECO:0007669"/>
    <property type="project" value="InterPro"/>
</dbReference>
<evidence type="ECO:0000313" key="6">
    <source>
        <dbReference type="Proteomes" id="UP000190102"/>
    </source>
</evidence>
<feature type="domain" description="Methyl-accepting transducer" evidence="4">
    <location>
        <begin position="282"/>
        <end position="511"/>
    </location>
</feature>
<protein>
    <submittedName>
        <fullName evidence="5">Methyl-accepting chemotaxis protein (MCP) signalling domain-containing protein</fullName>
    </submittedName>
</protein>
<dbReference type="AlphaFoldDB" id="A0A1T4PWT4"/>
<dbReference type="PROSITE" id="PS50111">
    <property type="entry name" value="CHEMOTAXIS_TRANSDUC_2"/>
    <property type="match status" value="2"/>
</dbReference>
<evidence type="ECO:0000259" key="4">
    <source>
        <dbReference type="PROSITE" id="PS50111"/>
    </source>
</evidence>
<dbReference type="GO" id="GO:0007165">
    <property type="term" value="P:signal transduction"/>
    <property type="evidence" value="ECO:0007669"/>
    <property type="project" value="UniProtKB-KW"/>
</dbReference>
<feature type="coiled-coil region" evidence="2">
    <location>
        <begin position="482"/>
        <end position="537"/>
    </location>
</feature>
<evidence type="ECO:0000256" key="2">
    <source>
        <dbReference type="SAM" id="Coils"/>
    </source>
</evidence>